<dbReference type="EMBL" id="UZAM01010884">
    <property type="protein sequence ID" value="VDP14064.1"/>
    <property type="molecule type" value="Genomic_DNA"/>
</dbReference>
<dbReference type="PANTHER" id="PTHR21650">
    <property type="entry name" value="MEMBRALIN/KINETOCHORE PROTEIN NUF2"/>
    <property type="match status" value="1"/>
</dbReference>
<dbReference type="GO" id="GO:1904294">
    <property type="term" value="P:positive regulation of ERAD pathway"/>
    <property type="evidence" value="ECO:0007669"/>
    <property type="project" value="TreeGrafter"/>
</dbReference>
<keyword evidence="1" id="KW-0812">Transmembrane</keyword>
<evidence type="ECO:0000313" key="2">
    <source>
        <dbReference type="EMBL" id="VDP14064.1"/>
    </source>
</evidence>
<name>A0A183IVT1_9BILA</name>
<evidence type="ECO:0000313" key="4">
    <source>
        <dbReference type="WBParaSite" id="SBAD_0000801901-mRNA-1"/>
    </source>
</evidence>
<feature type="transmembrane region" description="Helical" evidence="1">
    <location>
        <begin position="165"/>
        <end position="187"/>
    </location>
</feature>
<reference evidence="4" key="1">
    <citation type="submission" date="2016-06" db="UniProtKB">
        <authorList>
            <consortium name="WormBaseParasite"/>
        </authorList>
    </citation>
    <scope>IDENTIFICATION</scope>
</reference>
<dbReference type="GO" id="GO:0034976">
    <property type="term" value="P:response to endoplasmic reticulum stress"/>
    <property type="evidence" value="ECO:0007669"/>
    <property type="project" value="TreeGrafter"/>
</dbReference>
<dbReference type="WBParaSite" id="SBAD_0000801901-mRNA-1">
    <property type="protein sequence ID" value="SBAD_0000801901-mRNA-1"/>
    <property type="gene ID" value="SBAD_0000801901"/>
</dbReference>
<dbReference type="InterPro" id="IPR019144">
    <property type="entry name" value="Membralin"/>
</dbReference>
<dbReference type="OrthoDB" id="5858731at2759"/>
<dbReference type="GO" id="GO:0005783">
    <property type="term" value="C:endoplasmic reticulum"/>
    <property type="evidence" value="ECO:0007669"/>
    <property type="project" value="TreeGrafter"/>
</dbReference>
<feature type="transmembrane region" description="Helical" evidence="1">
    <location>
        <begin position="245"/>
        <end position="267"/>
    </location>
</feature>
<keyword evidence="1" id="KW-1133">Transmembrane helix</keyword>
<reference evidence="2 3" key="2">
    <citation type="submission" date="2018-11" db="EMBL/GenBank/DDBJ databases">
        <authorList>
            <consortium name="Pathogen Informatics"/>
        </authorList>
    </citation>
    <scope>NUCLEOTIDE SEQUENCE [LARGE SCALE GENOMIC DNA]</scope>
</reference>
<feature type="transmembrane region" description="Helical" evidence="1">
    <location>
        <begin position="122"/>
        <end position="145"/>
    </location>
</feature>
<sequence>FPKDLALNRDGIQVYIEDFSDESEATSTATEQSIEHYGDASKNTCFGGTLGRFLLSRFFGYDDIMMSSIRSFADDEEGKGSDERFGCGCLLLMVRLVCLGYVRNLVTGRHYRFVVMWMTGVYYLLGFSVMIVFTFLISTLVRFFYNQVFLCMLQLSQMFVMNRVIMIPVAPLLTAVLALIGMRAILVEFFNDSSTAVFVMALVWLADQYDSLCCRSSISKRFWPRFFFLYHFTFYAYYYRFNGHYSGLALLTSWLFIQVGVSCFFLIRTEITKSFNVIEMMHNPCVVTFVFIHMLLSYCIEEAVGCLSSIPLRSNK</sequence>
<proteinExistence type="predicted"/>
<gene>
    <name evidence="2" type="ORF">SBAD_LOCUS7728</name>
</gene>
<feature type="transmembrane region" description="Helical" evidence="1">
    <location>
        <begin position="85"/>
        <end position="102"/>
    </location>
</feature>
<keyword evidence="3" id="KW-1185">Reference proteome</keyword>
<dbReference type="Pfam" id="PF09746">
    <property type="entry name" value="Membralin"/>
    <property type="match status" value="1"/>
</dbReference>
<dbReference type="AlphaFoldDB" id="A0A183IVT1"/>
<organism evidence="4">
    <name type="scientific">Soboliphyme baturini</name>
    <dbReference type="NCBI Taxonomy" id="241478"/>
    <lineage>
        <taxon>Eukaryota</taxon>
        <taxon>Metazoa</taxon>
        <taxon>Ecdysozoa</taxon>
        <taxon>Nematoda</taxon>
        <taxon>Enoplea</taxon>
        <taxon>Dorylaimia</taxon>
        <taxon>Dioctophymatida</taxon>
        <taxon>Dioctophymatoidea</taxon>
        <taxon>Soboliphymatidae</taxon>
        <taxon>Soboliphyme</taxon>
    </lineage>
</organism>
<dbReference type="Proteomes" id="UP000270296">
    <property type="component" value="Unassembled WGS sequence"/>
</dbReference>
<evidence type="ECO:0000313" key="3">
    <source>
        <dbReference type="Proteomes" id="UP000270296"/>
    </source>
</evidence>
<keyword evidence="1" id="KW-0472">Membrane</keyword>
<dbReference type="PANTHER" id="PTHR21650:SF4">
    <property type="entry name" value="MEMBRALIN"/>
    <property type="match status" value="1"/>
</dbReference>
<accession>A0A183IVT1</accession>
<protein>
    <submittedName>
        <fullName evidence="4">Acyl_transf_3 domain-containing protein</fullName>
    </submittedName>
</protein>
<evidence type="ECO:0000256" key="1">
    <source>
        <dbReference type="SAM" id="Phobius"/>
    </source>
</evidence>